<reference evidence="1" key="1">
    <citation type="submission" date="2020-03" db="EMBL/GenBank/DDBJ databases">
        <title>The deep terrestrial virosphere.</title>
        <authorList>
            <person name="Holmfeldt K."/>
            <person name="Nilsson E."/>
            <person name="Simone D."/>
            <person name="Lopez-Fernandez M."/>
            <person name="Wu X."/>
            <person name="de Brujin I."/>
            <person name="Lundin D."/>
            <person name="Andersson A."/>
            <person name="Bertilsson S."/>
            <person name="Dopson M."/>
        </authorList>
    </citation>
    <scope>NUCLEOTIDE SEQUENCE</scope>
    <source>
        <strain evidence="1">MM171B03076</strain>
    </source>
</reference>
<proteinExistence type="predicted"/>
<organism evidence="1">
    <name type="scientific">viral metagenome</name>
    <dbReference type="NCBI Taxonomy" id="1070528"/>
    <lineage>
        <taxon>unclassified sequences</taxon>
        <taxon>metagenomes</taxon>
        <taxon>organismal metagenomes</taxon>
    </lineage>
</organism>
<gene>
    <name evidence="1" type="ORF">MM171B03076_0005</name>
</gene>
<name>A0A6M3X5Y7_9ZZZZ</name>
<protein>
    <submittedName>
        <fullName evidence="1">Uncharacterized protein</fullName>
    </submittedName>
</protein>
<dbReference type="AlphaFoldDB" id="A0A6M3X5Y7"/>
<accession>A0A6M3X5Y7</accession>
<sequence length="151" mass="17479">MVRITQVNWCTRYNHEVDYELVHKMKPPCIKEHKGCGNCPNVERKVFQDGMQMNPDNGSSSVDDIVIRTLRSTMDRPTTCVICGKVCVQGKITCCDDHHEELIMKLEAKLGQYKKVLSMETGKAHRVPLRDIVERGLKHKDLKKYPEWTEH</sequence>
<dbReference type="EMBL" id="MT143950">
    <property type="protein sequence ID" value="QJH93146.1"/>
    <property type="molecule type" value="Genomic_DNA"/>
</dbReference>
<evidence type="ECO:0000313" key="1">
    <source>
        <dbReference type="EMBL" id="QJH93146.1"/>
    </source>
</evidence>